<keyword evidence="12 16" id="KW-0694">RNA-binding</keyword>
<dbReference type="GO" id="GO:0000049">
    <property type="term" value="F:tRNA binding"/>
    <property type="evidence" value="ECO:0007669"/>
    <property type="project" value="UniProtKB-UniRule"/>
</dbReference>
<dbReference type="InterPro" id="IPR012340">
    <property type="entry name" value="NA-bd_OB-fold"/>
</dbReference>
<dbReference type="Gene3D" id="3.40.50.620">
    <property type="entry name" value="HUPs"/>
    <property type="match status" value="1"/>
</dbReference>
<dbReference type="SUPFAM" id="SSF50249">
    <property type="entry name" value="Nucleic acid-binding proteins"/>
    <property type="match status" value="1"/>
</dbReference>
<evidence type="ECO:0000256" key="7">
    <source>
        <dbReference type="ARBA" id="ARBA00022598"/>
    </source>
</evidence>
<comment type="function">
    <text evidence="1 16">Is required not only for elongation of protein synthesis but also for the initiation of all mRNA translation through initiator tRNA(fMet) aminoacylation.</text>
</comment>
<dbReference type="InterPro" id="IPR002547">
    <property type="entry name" value="tRNA-bd_dom"/>
</dbReference>
<dbReference type="GO" id="GO:0005829">
    <property type="term" value="C:cytosol"/>
    <property type="evidence" value="ECO:0007669"/>
    <property type="project" value="TreeGrafter"/>
</dbReference>
<comment type="similarity">
    <text evidence="3 16">Belongs to the class-I aminoacyl-tRNA synthetase family. MetG type 1 subfamily.</text>
</comment>
<evidence type="ECO:0000256" key="8">
    <source>
        <dbReference type="ARBA" id="ARBA00022723"/>
    </source>
</evidence>
<evidence type="ECO:0000256" key="4">
    <source>
        <dbReference type="ARBA" id="ARBA00011738"/>
    </source>
</evidence>
<dbReference type="Proteomes" id="UP000663444">
    <property type="component" value="Chromosome"/>
</dbReference>
<dbReference type="PRINTS" id="PR01041">
    <property type="entry name" value="TRNASYNTHMET"/>
</dbReference>
<dbReference type="InterPro" id="IPR033911">
    <property type="entry name" value="MetRS_core"/>
</dbReference>
<feature type="binding site" evidence="16">
    <location>
        <position position="146"/>
    </location>
    <ligand>
        <name>Zn(2+)</name>
        <dbReference type="ChEBI" id="CHEBI:29105"/>
    </ligand>
</feature>
<dbReference type="InterPro" id="IPR029038">
    <property type="entry name" value="MetRS_Zn"/>
</dbReference>
<evidence type="ECO:0000259" key="17">
    <source>
        <dbReference type="PROSITE" id="PS50886"/>
    </source>
</evidence>
<feature type="short sequence motif" description="'HIGH' region" evidence="16">
    <location>
        <begin position="12"/>
        <end position="22"/>
    </location>
</feature>
<comment type="subunit">
    <text evidence="4 16">Homodimer.</text>
</comment>
<dbReference type="NCBIfam" id="NF001100">
    <property type="entry name" value="PRK00133.1"/>
    <property type="match status" value="1"/>
</dbReference>
<dbReference type="GO" id="GO:0004825">
    <property type="term" value="F:methionine-tRNA ligase activity"/>
    <property type="evidence" value="ECO:0007669"/>
    <property type="project" value="UniProtKB-UniRule"/>
</dbReference>
<name>A0A974Y3F3_9RHOO</name>
<dbReference type="SUPFAM" id="SSF57770">
    <property type="entry name" value="Methionyl-tRNA synthetase (MetRS), Zn-domain"/>
    <property type="match status" value="1"/>
</dbReference>
<feature type="domain" description="TRNA-binding" evidence="17">
    <location>
        <begin position="594"/>
        <end position="699"/>
    </location>
</feature>
<dbReference type="SUPFAM" id="SSF52374">
    <property type="entry name" value="Nucleotidylyl transferase"/>
    <property type="match status" value="1"/>
</dbReference>
<comment type="catalytic activity">
    <reaction evidence="15 16">
        <text>tRNA(Met) + L-methionine + ATP = L-methionyl-tRNA(Met) + AMP + diphosphate</text>
        <dbReference type="Rhea" id="RHEA:13481"/>
        <dbReference type="Rhea" id="RHEA-COMP:9667"/>
        <dbReference type="Rhea" id="RHEA-COMP:9698"/>
        <dbReference type="ChEBI" id="CHEBI:30616"/>
        <dbReference type="ChEBI" id="CHEBI:33019"/>
        <dbReference type="ChEBI" id="CHEBI:57844"/>
        <dbReference type="ChEBI" id="CHEBI:78442"/>
        <dbReference type="ChEBI" id="CHEBI:78530"/>
        <dbReference type="ChEBI" id="CHEBI:456215"/>
        <dbReference type="EC" id="6.1.1.10"/>
    </reaction>
</comment>
<dbReference type="Gene3D" id="2.20.28.20">
    <property type="entry name" value="Methionyl-tRNA synthetase, Zn-domain"/>
    <property type="match status" value="1"/>
</dbReference>
<dbReference type="EMBL" id="CP064781">
    <property type="protein sequence ID" value="QRJ63860.1"/>
    <property type="molecule type" value="Genomic_DNA"/>
</dbReference>
<dbReference type="AlphaFoldDB" id="A0A974Y3F3"/>
<dbReference type="PANTHER" id="PTHR45765">
    <property type="entry name" value="METHIONINE--TRNA LIGASE"/>
    <property type="match status" value="1"/>
</dbReference>
<dbReference type="PROSITE" id="PS50886">
    <property type="entry name" value="TRBD"/>
    <property type="match status" value="1"/>
</dbReference>
<dbReference type="FunFam" id="1.10.730.10:FF:000005">
    <property type="entry name" value="Methionine--tRNA ligase"/>
    <property type="match status" value="1"/>
</dbReference>
<dbReference type="InterPro" id="IPR014729">
    <property type="entry name" value="Rossmann-like_a/b/a_fold"/>
</dbReference>
<evidence type="ECO:0000313" key="19">
    <source>
        <dbReference type="Proteomes" id="UP000663444"/>
    </source>
</evidence>
<dbReference type="InterPro" id="IPR004495">
    <property type="entry name" value="Met-tRNA-synth_bsu_C"/>
</dbReference>
<evidence type="ECO:0000256" key="12">
    <source>
        <dbReference type="ARBA" id="ARBA00022884"/>
    </source>
</evidence>
<feature type="binding site" evidence="16">
    <location>
        <position position="338"/>
    </location>
    <ligand>
        <name>ATP</name>
        <dbReference type="ChEBI" id="CHEBI:30616"/>
    </ligand>
</feature>
<dbReference type="InterPro" id="IPR009080">
    <property type="entry name" value="tRNAsynth_Ia_anticodon-bd"/>
</dbReference>
<comment type="subcellular location">
    <subcellularLocation>
        <location evidence="2 16">Cytoplasm</location>
    </subcellularLocation>
</comment>
<evidence type="ECO:0000256" key="14">
    <source>
        <dbReference type="ARBA" id="ARBA00023146"/>
    </source>
</evidence>
<evidence type="ECO:0000256" key="6">
    <source>
        <dbReference type="ARBA" id="ARBA00022555"/>
    </source>
</evidence>
<dbReference type="InterPro" id="IPR015413">
    <property type="entry name" value="Methionyl/Leucyl_tRNA_Synth"/>
</dbReference>
<dbReference type="GO" id="GO:0046872">
    <property type="term" value="F:metal ion binding"/>
    <property type="evidence" value="ECO:0007669"/>
    <property type="project" value="UniProtKB-KW"/>
</dbReference>
<dbReference type="Gene3D" id="1.10.730.10">
    <property type="entry name" value="Isoleucyl-tRNA Synthetase, Domain 1"/>
    <property type="match status" value="1"/>
</dbReference>
<keyword evidence="11 16" id="KW-0067">ATP-binding</keyword>
<dbReference type="NCBIfam" id="TIGR00398">
    <property type="entry name" value="metG"/>
    <property type="match status" value="1"/>
</dbReference>
<comment type="cofactor">
    <cofactor evidence="16">
        <name>Zn(2+)</name>
        <dbReference type="ChEBI" id="CHEBI:29105"/>
    </cofactor>
    <text evidence="16">Binds 1 zinc ion per subunit.</text>
</comment>
<feature type="binding site" evidence="16">
    <location>
        <position position="156"/>
    </location>
    <ligand>
        <name>Zn(2+)</name>
        <dbReference type="ChEBI" id="CHEBI:29105"/>
    </ligand>
</feature>
<dbReference type="FunFam" id="2.40.50.140:FF:000042">
    <property type="entry name" value="Methionine--tRNA ligase"/>
    <property type="match status" value="1"/>
</dbReference>
<dbReference type="CDD" id="cd07957">
    <property type="entry name" value="Anticodon_Ia_Met"/>
    <property type="match status" value="1"/>
</dbReference>
<dbReference type="HAMAP" id="MF_00098">
    <property type="entry name" value="Met_tRNA_synth_type1"/>
    <property type="match status" value="1"/>
</dbReference>
<keyword evidence="13 16" id="KW-0648">Protein biosynthesis</keyword>
<keyword evidence="19" id="KW-1185">Reference proteome</keyword>
<dbReference type="CDD" id="cd02800">
    <property type="entry name" value="tRNA_bind_EcMetRS_like"/>
    <property type="match status" value="1"/>
</dbReference>
<accession>A0A974Y3F3</accession>
<protein>
    <recommendedName>
        <fullName evidence="16">Methionine--tRNA ligase</fullName>
        <ecNumber evidence="16">6.1.1.10</ecNumber>
    </recommendedName>
    <alternativeName>
        <fullName evidence="16">Methionyl-tRNA synthetase</fullName>
        <shortName evidence="16">MetRS</shortName>
    </alternativeName>
</protein>
<sequence>MPRKILVTSALPYANGAIHLGHLVEYIQTDVWVRFQKMRGNECWYVCADDTHGTPIMLRAEKEGITPEALIERVHGEHSRDFAGFHVGFDNYYSTHSPETRACAEDIYGKLKAAGLIEVRTIEQYYDPVKQMFLPDRFIKGECPKCSAKDQYGDNCEVCGAAYTPNELKNPYSAVSGAKPELRNSDHYFFKLSDAKCQAFLRRWTREAGRLQAEASNKMQEWLGAEGENKLTDWDISRDAPYFGFEIPEAPGKYFYVWMDAPIGYMGSFKNLCEKRGLDFNEYFKPDSSTELYHFIGKDILYFHALFWPAELEHAGYRTPTKIFAHGFLTVDGAKMSKSRGTFITAESYLKTGLNPEWLRYYYAAKLNGTMEDIDLNLDDFVARVNSDLVGKYVNIASRCAGFISKKFDGRLGHTDAAWLQPLREAADSIAAAYEDRDFGRALREVMALADAANVVVNDRKPWELAKQDGKEAELHAACSEAIEAFRLLTLYLKPVLPKVAEAVEGFLGIQPLTWTDAIAALPAGHAINAYSHLMTRIDPKQVVALVEANKESLGAVANATPAPAPQKHAEKQENAVAAAAAAAESGPHITIDDFMKVDLRVAKIVDAGHVEGAEKLIRLSLDIGEEKPRQVFAGIKSAYDPAALVGRLTVMVANLAPRKMKFGMSEGMVLAASNADDKNGGLYILSPDSGAQPGMRVK</sequence>
<dbReference type="Gene3D" id="2.40.50.140">
    <property type="entry name" value="Nucleic acid-binding proteins"/>
    <property type="match status" value="1"/>
</dbReference>
<evidence type="ECO:0000256" key="1">
    <source>
        <dbReference type="ARBA" id="ARBA00003314"/>
    </source>
</evidence>
<keyword evidence="9 16" id="KW-0547">Nucleotide-binding</keyword>
<dbReference type="GO" id="GO:0006431">
    <property type="term" value="P:methionyl-tRNA aminoacylation"/>
    <property type="evidence" value="ECO:0007669"/>
    <property type="project" value="UniProtKB-UniRule"/>
</dbReference>
<proteinExistence type="inferred from homology"/>
<evidence type="ECO:0000256" key="15">
    <source>
        <dbReference type="ARBA" id="ARBA00047364"/>
    </source>
</evidence>
<dbReference type="InterPro" id="IPR041872">
    <property type="entry name" value="Anticodon_Met"/>
</dbReference>
<organism evidence="18 19">
    <name type="scientific">Azospira restricta</name>
    <dbReference type="NCBI Taxonomy" id="404405"/>
    <lineage>
        <taxon>Bacteria</taxon>
        <taxon>Pseudomonadati</taxon>
        <taxon>Pseudomonadota</taxon>
        <taxon>Betaproteobacteria</taxon>
        <taxon>Rhodocyclales</taxon>
        <taxon>Rhodocyclaceae</taxon>
        <taxon>Azospira</taxon>
    </lineage>
</organism>
<dbReference type="InterPro" id="IPR023458">
    <property type="entry name" value="Met-tRNA_ligase_1"/>
</dbReference>
<dbReference type="CDD" id="cd00814">
    <property type="entry name" value="MetRS_core"/>
    <property type="match status" value="1"/>
</dbReference>
<evidence type="ECO:0000256" key="5">
    <source>
        <dbReference type="ARBA" id="ARBA00022490"/>
    </source>
</evidence>
<keyword evidence="5 16" id="KW-0963">Cytoplasm</keyword>
<evidence type="ECO:0000256" key="9">
    <source>
        <dbReference type="ARBA" id="ARBA00022741"/>
    </source>
</evidence>
<keyword evidence="7 16" id="KW-0436">Ligase</keyword>
<dbReference type="NCBIfam" id="TIGR00399">
    <property type="entry name" value="metG_C_term"/>
    <property type="match status" value="1"/>
</dbReference>
<evidence type="ECO:0000313" key="18">
    <source>
        <dbReference type="EMBL" id="QRJ63860.1"/>
    </source>
</evidence>
<evidence type="ECO:0000256" key="3">
    <source>
        <dbReference type="ARBA" id="ARBA00008258"/>
    </source>
</evidence>
<feature type="short sequence motif" description="'KMSKS' region" evidence="16">
    <location>
        <begin position="335"/>
        <end position="339"/>
    </location>
</feature>
<dbReference type="PANTHER" id="PTHR45765:SF1">
    <property type="entry name" value="METHIONINE--TRNA LIGASE, CYTOPLASMIC"/>
    <property type="match status" value="1"/>
</dbReference>
<reference evidence="18" key="1">
    <citation type="submission" date="2020-11" db="EMBL/GenBank/DDBJ databases">
        <title>Azospira restricta DSM 18626 genome sequence.</title>
        <authorList>
            <person name="Moe W.M."/>
        </authorList>
    </citation>
    <scope>NUCLEOTIDE SEQUENCE</scope>
    <source>
        <strain evidence="18">DSM 18626</strain>
    </source>
</reference>
<keyword evidence="10 16" id="KW-0862">Zinc</keyword>
<dbReference type="Pfam" id="PF01588">
    <property type="entry name" value="tRNA_bind"/>
    <property type="match status" value="1"/>
</dbReference>
<keyword evidence="8 16" id="KW-0479">Metal-binding</keyword>
<dbReference type="InterPro" id="IPR014758">
    <property type="entry name" value="Met-tRNA_synth"/>
</dbReference>
<dbReference type="RefSeq" id="WP_203387392.1">
    <property type="nucleotide sequence ID" value="NZ_CP064781.1"/>
</dbReference>
<dbReference type="PROSITE" id="PS00178">
    <property type="entry name" value="AA_TRNA_LIGASE_I"/>
    <property type="match status" value="1"/>
</dbReference>
<evidence type="ECO:0000256" key="16">
    <source>
        <dbReference type="HAMAP-Rule" id="MF_00098"/>
    </source>
</evidence>
<evidence type="ECO:0000256" key="2">
    <source>
        <dbReference type="ARBA" id="ARBA00004496"/>
    </source>
</evidence>
<dbReference type="KEGG" id="ares:IWH25_00420"/>
<dbReference type="InterPro" id="IPR001412">
    <property type="entry name" value="aa-tRNA-synth_I_CS"/>
</dbReference>
<dbReference type="Pfam" id="PF09334">
    <property type="entry name" value="tRNA-synt_1g"/>
    <property type="match status" value="1"/>
</dbReference>
<evidence type="ECO:0000256" key="10">
    <source>
        <dbReference type="ARBA" id="ARBA00022833"/>
    </source>
</evidence>
<keyword evidence="6 16" id="KW-0820">tRNA-binding</keyword>
<evidence type="ECO:0000256" key="13">
    <source>
        <dbReference type="ARBA" id="ARBA00022917"/>
    </source>
</evidence>
<gene>
    <name evidence="16 18" type="primary">metG</name>
    <name evidence="18" type="ORF">IWH25_00420</name>
</gene>
<dbReference type="EC" id="6.1.1.10" evidence="16"/>
<dbReference type="SUPFAM" id="SSF47323">
    <property type="entry name" value="Anticodon-binding domain of a subclass of class I aminoacyl-tRNA synthetases"/>
    <property type="match status" value="1"/>
</dbReference>
<evidence type="ECO:0000256" key="11">
    <source>
        <dbReference type="ARBA" id="ARBA00022840"/>
    </source>
</evidence>
<dbReference type="Pfam" id="PF19303">
    <property type="entry name" value="Anticodon_3"/>
    <property type="match status" value="1"/>
</dbReference>
<feature type="binding site" evidence="16">
    <location>
        <position position="143"/>
    </location>
    <ligand>
        <name>Zn(2+)</name>
        <dbReference type="ChEBI" id="CHEBI:29105"/>
    </ligand>
</feature>
<keyword evidence="14 16" id="KW-0030">Aminoacyl-tRNA synthetase</keyword>
<dbReference type="FunFam" id="2.20.28.20:FF:000001">
    <property type="entry name" value="Methionine--tRNA ligase"/>
    <property type="match status" value="1"/>
</dbReference>
<dbReference type="GO" id="GO:0005524">
    <property type="term" value="F:ATP binding"/>
    <property type="evidence" value="ECO:0007669"/>
    <property type="project" value="UniProtKB-UniRule"/>
</dbReference>
<feature type="binding site" evidence="16">
    <location>
        <position position="159"/>
    </location>
    <ligand>
        <name>Zn(2+)</name>
        <dbReference type="ChEBI" id="CHEBI:29105"/>
    </ligand>
</feature>